<sequence length="182" mass="19668">MKKKSNIYQMAIIGVMAAVICVLGPLSIPIGVVPISFTNLAIYFALYTLGMKKGTVSYIVYMLVGFVGIPVFSGFTGGPSKLLGPTGGYLIGFIFMAVITGFFIDTFFDKWYLCFIGMVLGTIVCCTFGTIWLSYQTHISASAAIAIGVIPFIPGDLAKMLIVILIGPQIRRRLIKANLFLA</sequence>
<reference evidence="4 5" key="1">
    <citation type="submission" date="2021-03" db="EMBL/GenBank/DDBJ databases">
        <title>Genomic Encyclopedia of Type Strains, Phase IV (KMG-IV): sequencing the most valuable type-strain genomes for metagenomic binning, comparative biology and taxonomic classification.</title>
        <authorList>
            <person name="Goeker M."/>
        </authorList>
    </citation>
    <scope>NUCLEOTIDE SEQUENCE [LARGE SCALE GENOMIC DNA]</scope>
    <source>
        <strain evidence="4 5">DSM 28783</strain>
    </source>
</reference>
<dbReference type="PANTHER" id="PTHR34295:SF1">
    <property type="entry name" value="BIOTIN TRANSPORTER BIOY"/>
    <property type="match status" value="1"/>
</dbReference>
<evidence type="ECO:0000256" key="1">
    <source>
        <dbReference type="ARBA" id="ARBA00010692"/>
    </source>
</evidence>
<comment type="caution">
    <text evidence="4">The sequence shown here is derived from an EMBL/GenBank/DDBJ whole genome shotgun (WGS) entry which is preliminary data.</text>
</comment>
<feature type="transmembrane region" description="Helical" evidence="3">
    <location>
        <begin position="141"/>
        <end position="166"/>
    </location>
</feature>
<keyword evidence="3" id="KW-1133">Transmembrane helix</keyword>
<evidence type="ECO:0000313" key="5">
    <source>
        <dbReference type="Proteomes" id="UP001519307"/>
    </source>
</evidence>
<dbReference type="Pfam" id="PF02632">
    <property type="entry name" value="BioY"/>
    <property type="match status" value="1"/>
</dbReference>
<protein>
    <recommendedName>
        <fullName evidence="2">Biotin transporter</fullName>
    </recommendedName>
</protein>
<keyword evidence="2" id="KW-1003">Cell membrane</keyword>
<feature type="transmembrane region" description="Helical" evidence="3">
    <location>
        <begin position="111"/>
        <end position="135"/>
    </location>
</feature>
<dbReference type="RefSeq" id="WP_209700881.1">
    <property type="nucleotide sequence ID" value="NZ_JAGGLM010000002.1"/>
</dbReference>
<name>A0ABS4KPH7_9CLOT</name>
<feature type="transmembrane region" description="Helical" evidence="3">
    <location>
        <begin position="7"/>
        <end position="26"/>
    </location>
</feature>
<gene>
    <name evidence="4" type="ORF">J2Z42_000604</name>
</gene>
<dbReference type="EMBL" id="JAGGLM010000002">
    <property type="protein sequence ID" value="MBP2031939.1"/>
    <property type="molecule type" value="Genomic_DNA"/>
</dbReference>
<feature type="transmembrane region" description="Helical" evidence="3">
    <location>
        <begin position="32"/>
        <end position="49"/>
    </location>
</feature>
<comment type="similarity">
    <text evidence="1 2">Belongs to the BioY family.</text>
</comment>
<evidence type="ECO:0000256" key="3">
    <source>
        <dbReference type="SAM" id="Phobius"/>
    </source>
</evidence>
<keyword evidence="2 3" id="KW-0472">Membrane</keyword>
<keyword evidence="3" id="KW-0812">Transmembrane</keyword>
<proteinExistence type="inferred from homology"/>
<dbReference type="PIRSF" id="PIRSF016661">
    <property type="entry name" value="BioY"/>
    <property type="match status" value="1"/>
</dbReference>
<dbReference type="Proteomes" id="UP001519307">
    <property type="component" value="Unassembled WGS sequence"/>
</dbReference>
<feature type="transmembrane region" description="Helical" evidence="3">
    <location>
        <begin position="56"/>
        <end position="75"/>
    </location>
</feature>
<dbReference type="Gene3D" id="1.10.1760.20">
    <property type="match status" value="1"/>
</dbReference>
<organism evidence="4 5">
    <name type="scientific">Clostridium algifaecis</name>
    <dbReference type="NCBI Taxonomy" id="1472040"/>
    <lineage>
        <taxon>Bacteria</taxon>
        <taxon>Bacillati</taxon>
        <taxon>Bacillota</taxon>
        <taxon>Clostridia</taxon>
        <taxon>Eubacteriales</taxon>
        <taxon>Clostridiaceae</taxon>
        <taxon>Clostridium</taxon>
    </lineage>
</organism>
<evidence type="ECO:0000256" key="2">
    <source>
        <dbReference type="PIRNR" id="PIRNR016661"/>
    </source>
</evidence>
<dbReference type="InterPro" id="IPR003784">
    <property type="entry name" value="BioY"/>
</dbReference>
<feature type="transmembrane region" description="Helical" evidence="3">
    <location>
        <begin position="87"/>
        <end position="104"/>
    </location>
</feature>
<comment type="subcellular location">
    <subcellularLocation>
        <location evidence="2">Cell membrane</location>
        <topology evidence="2">Multi-pass membrane protein</topology>
    </subcellularLocation>
</comment>
<dbReference type="PANTHER" id="PTHR34295">
    <property type="entry name" value="BIOTIN TRANSPORTER BIOY"/>
    <property type="match status" value="1"/>
</dbReference>
<keyword evidence="2" id="KW-0813">Transport</keyword>
<evidence type="ECO:0000313" key="4">
    <source>
        <dbReference type="EMBL" id="MBP2031939.1"/>
    </source>
</evidence>
<accession>A0ABS4KPH7</accession>
<keyword evidence="5" id="KW-1185">Reference proteome</keyword>